<accession>A0ABT2J1Y0</accession>
<evidence type="ECO:0000313" key="7">
    <source>
        <dbReference type="Proteomes" id="UP001156441"/>
    </source>
</evidence>
<dbReference type="SUPFAM" id="SSF48498">
    <property type="entry name" value="Tetracyclin repressor-like, C-terminal domain"/>
    <property type="match status" value="1"/>
</dbReference>
<dbReference type="InterPro" id="IPR036271">
    <property type="entry name" value="Tet_transcr_reg_TetR-rel_C_sf"/>
</dbReference>
<proteinExistence type="predicted"/>
<dbReference type="RefSeq" id="WP_260189183.1">
    <property type="nucleotide sequence ID" value="NZ_JAFFZE010000004.1"/>
</dbReference>
<name>A0ABT2J1Y0_9PSEU</name>
<dbReference type="SUPFAM" id="SSF46689">
    <property type="entry name" value="Homeodomain-like"/>
    <property type="match status" value="1"/>
</dbReference>
<dbReference type="Proteomes" id="UP001156441">
    <property type="component" value="Unassembled WGS sequence"/>
</dbReference>
<evidence type="ECO:0000259" key="5">
    <source>
        <dbReference type="PROSITE" id="PS50977"/>
    </source>
</evidence>
<organism evidence="6 7">
    <name type="scientific">Actinophytocola gossypii</name>
    <dbReference type="NCBI Taxonomy" id="2812003"/>
    <lineage>
        <taxon>Bacteria</taxon>
        <taxon>Bacillati</taxon>
        <taxon>Actinomycetota</taxon>
        <taxon>Actinomycetes</taxon>
        <taxon>Pseudonocardiales</taxon>
        <taxon>Pseudonocardiaceae</taxon>
    </lineage>
</organism>
<keyword evidence="2 4" id="KW-0238">DNA-binding</keyword>
<sequence>MTDTRQEILDAAAKLLEHTGAERFSIRDVCQAAGITAPTVYHHFGDKKALLEAVAADGFRRYLETKRSREPSADPLADLRRGWADHVGFGLEHPAFYRLMYGTPNAEERPAAREGDRILVGILERLAEAGRLRMPPEQAATMIHTASVGTTLSLLSTPEGPRTAGLADRMRDAVYAAVLHESEVPGDAATAVPELARTLLATLSVRDTAALTPGEHGILLELLAKLASDDA</sequence>
<dbReference type="InterPro" id="IPR009057">
    <property type="entry name" value="Homeodomain-like_sf"/>
</dbReference>
<dbReference type="InterPro" id="IPR001647">
    <property type="entry name" value="HTH_TetR"/>
</dbReference>
<keyword evidence="7" id="KW-1185">Reference proteome</keyword>
<evidence type="ECO:0000256" key="2">
    <source>
        <dbReference type="ARBA" id="ARBA00023125"/>
    </source>
</evidence>
<dbReference type="Gene3D" id="1.10.357.10">
    <property type="entry name" value="Tetracycline Repressor, domain 2"/>
    <property type="match status" value="1"/>
</dbReference>
<dbReference type="PRINTS" id="PR00455">
    <property type="entry name" value="HTHTETR"/>
</dbReference>
<reference evidence="6 7" key="1">
    <citation type="submission" date="2021-02" db="EMBL/GenBank/DDBJ databases">
        <title>Actinophytocola xerophila sp. nov., isolated from soil of cotton cropping field.</title>
        <authorList>
            <person name="Huang R."/>
            <person name="Chen X."/>
            <person name="Ge X."/>
            <person name="Liu W."/>
        </authorList>
    </citation>
    <scope>NUCLEOTIDE SEQUENCE [LARGE SCALE GENOMIC DNA]</scope>
    <source>
        <strain evidence="6 7">S1-96</strain>
    </source>
</reference>
<keyword evidence="3" id="KW-0804">Transcription</keyword>
<dbReference type="Pfam" id="PF00440">
    <property type="entry name" value="TetR_N"/>
    <property type="match status" value="1"/>
</dbReference>
<dbReference type="PANTHER" id="PTHR30055">
    <property type="entry name" value="HTH-TYPE TRANSCRIPTIONAL REGULATOR RUTR"/>
    <property type="match status" value="1"/>
</dbReference>
<evidence type="ECO:0000313" key="6">
    <source>
        <dbReference type="EMBL" id="MCT2581823.1"/>
    </source>
</evidence>
<comment type="caution">
    <text evidence="6">The sequence shown here is derived from an EMBL/GenBank/DDBJ whole genome shotgun (WGS) entry which is preliminary data.</text>
</comment>
<dbReference type="EMBL" id="JAFFZE010000004">
    <property type="protein sequence ID" value="MCT2581823.1"/>
    <property type="molecule type" value="Genomic_DNA"/>
</dbReference>
<feature type="domain" description="HTH tetR-type" evidence="5">
    <location>
        <begin position="2"/>
        <end position="62"/>
    </location>
</feature>
<dbReference type="PROSITE" id="PS50977">
    <property type="entry name" value="HTH_TETR_2"/>
    <property type="match status" value="1"/>
</dbReference>
<evidence type="ECO:0000256" key="1">
    <source>
        <dbReference type="ARBA" id="ARBA00023015"/>
    </source>
</evidence>
<evidence type="ECO:0000256" key="4">
    <source>
        <dbReference type="PROSITE-ProRule" id="PRU00335"/>
    </source>
</evidence>
<dbReference type="InterPro" id="IPR050109">
    <property type="entry name" value="HTH-type_TetR-like_transc_reg"/>
</dbReference>
<protein>
    <submittedName>
        <fullName evidence="6">TetR/AcrR family transcriptional regulator</fullName>
    </submittedName>
</protein>
<feature type="DNA-binding region" description="H-T-H motif" evidence="4">
    <location>
        <begin position="25"/>
        <end position="44"/>
    </location>
</feature>
<keyword evidence="1" id="KW-0805">Transcription regulation</keyword>
<dbReference type="PANTHER" id="PTHR30055:SF234">
    <property type="entry name" value="HTH-TYPE TRANSCRIPTIONAL REGULATOR BETI"/>
    <property type="match status" value="1"/>
</dbReference>
<gene>
    <name evidence="6" type="ORF">JT362_01655</name>
</gene>
<evidence type="ECO:0000256" key="3">
    <source>
        <dbReference type="ARBA" id="ARBA00023163"/>
    </source>
</evidence>